<keyword evidence="2" id="KW-1185">Reference proteome</keyword>
<dbReference type="AlphaFoldDB" id="A0A9P6JKD0"/>
<reference evidence="1" key="1">
    <citation type="submission" date="2020-11" db="EMBL/GenBank/DDBJ databases">
        <authorList>
            <consortium name="DOE Joint Genome Institute"/>
            <person name="Ahrendt S."/>
            <person name="Riley R."/>
            <person name="Andreopoulos W."/>
            <person name="Labutti K."/>
            <person name="Pangilinan J."/>
            <person name="Ruiz-Duenas F.J."/>
            <person name="Barrasa J.M."/>
            <person name="Sanchez-Garcia M."/>
            <person name="Camarero S."/>
            <person name="Miyauchi S."/>
            <person name="Serrano A."/>
            <person name="Linde D."/>
            <person name="Babiker R."/>
            <person name="Drula E."/>
            <person name="Ayuso-Fernandez I."/>
            <person name="Pacheco R."/>
            <person name="Padilla G."/>
            <person name="Ferreira P."/>
            <person name="Barriuso J."/>
            <person name="Kellner H."/>
            <person name="Castanera R."/>
            <person name="Alfaro M."/>
            <person name="Ramirez L."/>
            <person name="Pisabarro A.G."/>
            <person name="Kuo A."/>
            <person name="Tritt A."/>
            <person name="Lipzen A."/>
            <person name="He G."/>
            <person name="Yan M."/>
            <person name="Ng V."/>
            <person name="Cullen D."/>
            <person name="Martin F."/>
            <person name="Rosso M.-N."/>
            <person name="Henrissat B."/>
            <person name="Hibbett D."/>
            <person name="Martinez A.T."/>
            <person name="Grigoriev I.V."/>
        </authorList>
    </citation>
    <scope>NUCLEOTIDE SEQUENCE</scope>
    <source>
        <strain evidence="1">CBS 506.95</strain>
    </source>
</reference>
<dbReference type="Proteomes" id="UP000807306">
    <property type="component" value="Unassembled WGS sequence"/>
</dbReference>
<gene>
    <name evidence="1" type="ORF">CPB83DRAFT_862404</name>
</gene>
<proteinExistence type="predicted"/>
<evidence type="ECO:0000313" key="2">
    <source>
        <dbReference type="Proteomes" id="UP000807306"/>
    </source>
</evidence>
<dbReference type="EMBL" id="MU157911">
    <property type="protein sequence ID" value="KAF9523745.1"/>
    <property type="molecule type" value="Genomic_DNA"/>
</dbReference>
<protein>
    <submittedName>
        <fullName evidence="1">Uncharacterized protein</fullName>
    </submittedName>
</protein>
<comment type="caution">
    <text evidence="1">The sequence shown here is derived from an EMBL/GenBank/DDBJ whole genome shotgun (WGS) entry which is preliminary data.</text>
</comment>
<accession>A0A9P6JKD0</accession>
<organism evidence="1 2">
    <name type="scientific">Crepidotus variabilis</name>
    <dbReference type="NCBI Taxonomy" id="179855"/>
    <lineage>
        <taxon>Eukaryota</taxon>
        <taxon>Fungi</taxon>
        <taxon>Dikarya</taxon>
        <taxon>Basidiomycota</taxon>
        <taxon>Agaricomycotina</taxon>
        <taxon>Agaricomycetes</taxon>
        <taxon>Agaricomycetidae</taxon>
        <taxon>Agaricales</taxon>
        <taxon>Agaricineae</taxon>
        <taxon>Crepidotaceae</taxon>
        <taxon>Crepidotus</taxon>
    </lineage>
</organism>
<name>A0A9P6JKD0_9AGAR</name>
<sequence length="85" mass="9546">MLPKLQRGRFQFTLTFSPAHHQHHRHFGLTLNPPLKLCSRATSCSQVSTLSQFSTNDGESQSLVSCRSSTFPLHSRILSGRQPLL</sequence>
<evidence type="ECO:0000313" key="1">
    <source>
        <dbReference type="EMBL" id="KAF9523745.1"/>
    </source>
</evidence>